<dbReference type="Pfam" id="PF00155">
    <property type="entry name" value="Aminotran_1_2"/>
    <property type="match status" value="1"/>
</dbReference>
<keyword evidence="8" id="KW-1185">Reference proteome</keyword>
<evidence type="ECO:0000259" key="6">
    <source>
        <dbReference type="Pfam" id="PF00155"/>
    </source>
</evidence>
<dbReference type="InterPro" id="IPR015421">
    <property type="entry name" value="PyrdxlP-dep_Trfase_major"/>
</dbReference>
<organism evidence="7 8">
    <name type="scientific">Aliisedimentitalea scapharcae</name>
    <dbReference type="NCBI Taxonomy" id="1524259"/>
    <lineage>
        <taxon>Bacteria</taxon>
        <taxon>Pseudomonadati</taxon>
        <taxon>Pseudomonadota</taxon>
        <taxon>Alphaproteobacteria</taxon>
        <taxon>Rhodobacterales</taxon>
        <taxon>Roseobacteraceae</taxon>
        <taxon>Aliisedimentitalea</taxon>
    </lineage>
</organism>
<dbReference type="EMBL" id="CP123584">
    <property type="protein sequence ID" value="WZK90328.1"/>
    <property type="molecule type" value="Genomic_DNA"/>
</dbReference>
<accession>A0ABZ2XXC8</accession>
<proteinExistence type="inferred from homology"/>
<keyword evidence="4" id="KW-0663">Pyridoxal phosphate</keyword>
<gene>
    <name evidence="7" type="ORF">QEZ52_07230</name>
</gene>
<reference evidence="7 8" key="1">
    <citation type="submission" date="2023-04" db="EMBL/GenBank/DDBJ databases">
        <title>Complete genome sequence of Alisedimentitalea scapharcae.</title>
        <authorList>
            <person name="Rong J.-C."/>
            <person name="Yi M.-L."/>
            <person name="Zhao Q."/>
        </authorList>
    </citation>
    <scope>NUCLEOTIDE SEQUENCE [LARGE SCALE GENOMIC DNA]</scope>
    <source>
        <strain evidence="7 8">KCTC 42119</strain>
    </source>
</reference>
<dbReference type="Gene3D" id="3.90.1150.10">
    <property type="entry name" value="Aspartate Aminotransferase, domain 1"/>
    <property type="match status" value="1"/>
</dbReference>
<name>A0ABZ2XXC8_9RHOB</name>
<dbReference type="PANTHER" id="PTHR43643:SF3">
    <property type="entry name" value="HISTIDINOL-PHOSPHATE AMINOTRANSFERASE"/>
    <property type="match status" value="1"/>
</dbReference>
<feature type="domain" description="Aminotransferase class I/classII large" evidence="6">
    <location>
        <begin position="25"/>
        <end position="349"/>
    </location>
</feature>
<evidence type="ECO:0000256" key="4">
    <source>
        <dbReference type="ARBA" id="ARBA00022898"/>
    </source>
</evidence>
<evidence type="ECO:0000313" key="7">
    <source>
        <dbReference type="EMBL" id="WZK90328.1"/>
    </source>
</evidence>
<keyword evidence="2 7" id="KW-0032">Aminotransferase</keyword>
<dbReference type="InterPro" id="IPR015424">
    <property type="entry name" value="PyrdxlP-dep_Trfase"/>
</dbReference>
<evidence type="ECO:0000256" key="5">
    <source>
        <dbReference type="ARBA" id="ARBA00029440"/>
    </source>
</evidence>
<dbReference type="CDD" id="cd00609">
    <property type="entry name" value="AAT_like"/>
    <property type="match status" value="1"/>
</dbReference>
<dbReference type="PANTHER" id="PTHR43643">
    <property type="entry name" value="HISTIDINOL-PHOSPHATE AMINOTRANSFERASE 2"/>
    <property type="match status" value="1"/>
</dbReference>
<evidence type="ECO:0000313" key="8">
    <source>
        <dbReference type="Proteomes" id="UP001623232"/>
    </source>
</evidence>
<dbReference type="InterPro" id="IPR004839">
    <property type="entry name" value="Aminotransferase_I/II_large"/>
</dbReference>
<evidence type="ECO:0000256" key="3">
    <source>
        <dbReference type="ARBA" id="ARBA00022679"/>
    </source>
</evidence>
<dbReference type="Proteomes" id="UP001623232">
    <property type="component" value="Chromosome"/>
</dbReference>
<protein>
    <submittedName>
        <fullName evidence="7">Histidinol-phosphate transaminase</fullName>
        <ecNumber evidence="7">2.6.1.9</ecNumber>
    </submittedName>
</protein>
<dbReference type="EC" id="2.6.1.9" evidence="7"/>
<dbReference type="Gene3D" id="3.40.640.10">
    <property type="entry name" value="Type I PLP-dependent aspartate aminotransferase-like (Major domain)"/>
    <property type="match status" value="1"/>
</dbReference>
<dbReference type="RefSeq" id="WP_406648974.1">
    <property type="nucleotide sequence ID" value="NZ_CP123584.1"/>
</dbReference>
<dbReference type="SUPFAM" id="SSF53383">
    <property type="entry name" value="PLP-dependent transferases"/>
    <property type="match status" value="1"/>
</dbReference>
<dbReference type="InterPro" id="IPR015422">
    <property type="entry name" value="PyrdxlP-dep_Trfase_small"/>
</dbReference>
<evidence type="ECO:0000256" key="1">
    <source>
        <dbReference type="ARBA" id="ARBA00007970"/>
    </source>
</evidence>
<sequence length="355" mass="37510">MINPTPHIGAMAPYALADLGPEGAVSMAQNESAFAPSPLALAAGQAALAQAALYPDPDWIDLRAAIARVHQLDAGRILCGAGSMELIGALISAFSGPGDEVLGSQFGYAYVATACQLSQSRYVTAPELDLVVSPTEILARVTPATRIVFVCNPGNPTGTTIANADLVALRRDLPDDVLLVIDQAYGEFADPLDDPACLFALVDLGNTIITRSFSKAYALAGVRVGWAYAPDRIGSEIRKVLNPNNVSIISQQMARGAIEDQAHLSDIVARTGALRDAFSTQCRALGLHVPPSQTNFALMQFGSAEDARRADQALRRHGLMMRGMGCYGLSDCLRATICDQTVMDRAVAVLKGVLT</sequence>
<comment type="similarity">
    <text evidence="1">Belongs to the class-II pyridoxal-phosphate-dependent aminotransferase family. Histidinol-phosphate aminotransferase subfamily.</text>
</comment>
<dbReference type="InterPro" id="IPR050106">
    <property type="entry name" value="HistidinolP_aminotransfase"/>
</dbReference>
<dbReference type="GO" id="GO:0004400">
    <property type="term" value="F:histidinol-phosphate transaminase activity"/>
    <property type="evidence" value="ECO:0007669"/>
    <property type="project" value="UniProtKB-EC"/>
</dbReference>
<evidence type="ECO:0000256" key="2">
    <source>
        <dbReference type="ARBA" id="ARBA00022576"/>
    </source>
</evidence>
<keyword evidence="3 7" id="KW-0808">Transferase</keyword>
<comment type="pathway">
    <text evidence="5">Amino-acid biosynthesis.</text>
</comment>